<dbReference type="Proteomes" id="UP000466345">
    <property type="component" value="Unassembled WGS sequence"/>
</dbReference>
<evidence type="ECO:0000256" key="1">
    <source>
        <dbReference type="SAM" id="Phobius"/>
    </source>
</evidence>
<gene>
    <name evidence="2" type="ORF">SRB5_42910</name>
</gene>
<comment type="caution">
    <text evidence="2">The sequence shown here is derived from an EMBL/GenBank/DDBJ whole genome shotgun (WGS) entry which is preliminary data.</text>
</comment>
<dbReference type="EMBL" id="WEGJ01000018">
    <property type="protein sequence ID" value="MQY14129.1"/>
    <property type="molecule type" value="Genomic_DNA"/>
</dbReference>
<name>A0A7K0CKV7_9ACTN</name>
<evidence type="ECO:0000313" key="3">
    <source>
        <dbReference type="Proteomes" id="UP000466345"/>
    </source>
</evidence>
<protein>
    <submittedName>
        <fullName evidence="2">Uncharacterized protein</fullName>
    </submittedName>
</protein>
<evidence type="ECO:0000313" key="2">
    <source>
        <dbReference type="EMBL" id="MQY14129.1"/>
    </source>
</evidence>
<accession>A0A7K0CKV7</accession>
<proteinExistence type="predicted"/>
<keyword evidence="3" id="KW-1185">Reference proteome</keyword>
<keyword evidence="1" id="KW-0812">Transmembrane</keyword>
<organism evidence="2 3">
    <name type="scientific">Streptomyces smaragdinus</name>
    <dbReference type="NCBI Taxonomy" id="2585196"/>
    <lineage>
        <taxon>Bacteria</taxon>
        <taxon>Bacillati</taxon>
        <taxon>Actinomycetota</taxon>
        <taxon>Actinomycetes</taxon>
        <taxon>Kitasatosporales</taxon>
        <taxon>Streptomycetaceae</taxon>
        <taxon>Streptomyces</taxon>
    </lineage>
</organism>
<keyword evidence="1" id="KW-1133">Transmembrane helix</keyword>
<keyword evidence="1" id="KW-0472">Membrane</keyword>
<dbReference type="OrthoDB" id="4260483at2"/>
<reference evidence="2 3" key="1">
    <citation type="submission" date="2019-10" db="EMBL/GenBank/DDBJ databases">
        <title>Streptomyces smaragdinus sp. nov. and Streptomyces fabii sp. nov., isolated from the gut of fungus growing-termite Macrotermes natalensis.</title>
        <authorList>
            <person name="Schwitalla J."/>
            <person name="Benndorf R."/>
            <person name="Martin K."/>
            <person name="De Beer W."/>
            <person name="Kaster A.-K."/>
            <person name="Vollmers J."/>
            <person name="Poulsen M."/>
            <person name="Beemelmanns C."/>
        </authorList>
    </citation>
    <scope>NUCLEOTIDE SEQUENCE [LARGE SCALE GENOMIC DNA]</scope>
    <source>
        <strain evidence="2 3">RB5</strain>
    </source>
</reference>
<sequence length="71" mass="7577">MSQQTRPLLGFVAFALIAGGVSGILREIFGWDGALFGFLRFLIPDGQEYFGYGVLTAIGIAVADAASRLRP</sequence>
<dbReference type="RefSeq" id="WP_153454491.1">
    <property type="nucleotide sequence ID" value="NZ_WEGJ01000018.1"/>
</dbReference>
<dbReference type="AlphaFoldDB" id="A0A7K0CKV7"/>
<feature type="transmembrane region" description="Helical" evidence="1">
    <location>
        <begin position="50"/>
        <end position="67"/>
    </location>
</feature>